<reference evidence="1 2" key="1">
    <citation type="submission" date="2016-07" db="EMBL/GenBank/DDBJ databases">
        <title>Draft genome of the white-rot fungus Obba rivulosa 3A-2.</title>
        <authorList>
            <consortium name="DOE Joint Genome Institute"/>
            <person name="Miettinen O."/>
            <person name="Riley R."/>
            <person name="Acob R."/>
            <person name="Barry K."/>
            <person name="Cullen D."/>
            <person name="De Vries R."/>
            <person name="Hainaut M."/>
            <person name="Hatakka A."/>
            <person name="Henrissat B."/>
            <person name="Hilden K."/>
            <person name="Kuo R."/>
            <person name="Labutti K."/>
            <person name="Lipzen A."/>
            <person name="Makela M.R."/>
            <person name="Sandor L."/>
            <person name="Spatafora J.W."/>
            <person name="Grigoriev I.V."/>
            <person name="Hibbett D.S."/>
        </authorList>
    </citation>
    <scope>NUCLEOTIDE SEQUENCE [LARGE SCALE GENOMIC DNA]</scope>
    <source>
        <strain evidence="1 2">3A-2</strain>
    </source>
</reference>
<dbReference type="AlphaFoldDB" id="A0A8E2DGG6"/>
<sequence length="115" mass="12881">MASMLKLKLKKSVKKFFNTLRFVCLIYTGQLTAPSGWNQKYDAIRIAARKLKAIDLPLASDTEAEGNDSIPVGPTVTGHYRRRIWDPQEETDSGQPPVDSCRTKGPIWKACVSEQ</sequence>
<proteinExistence type="predicted"/>
<gene>
    <name evidence="1" type="ORF">OBBRIDRAFT_798775</name>
</gene>
<keyword evidence="2" id="KW-1185">Reference proteome</keyword>
<name>A0A8E2DGG6_9APHY</name>
<evidence type="ECO:0000313" key="2">
    <source>
        <dbReference type="Proteomes" id="UP000250043"/>
    </source>
</evidence>
<organism evidence="1 2">
    <name type="scientific">Obba rivulosa</name>
    <dbReference type="NCBI Taxonomy" id="1052685"/>
    <lineage>
        <taxon>Eukaryota</taxon>
        <taxon>Fungi</taxon>
        <taxon>Dikarya</taxon>
        <taxon>Basidiomycota</taxon>
        <taxon>Agaricomycotina</taxon>
        <taxon>Agaricomycetes</taxon>
        <taxon>Polyporales</taxon>
        <taxon>Gelatoporiaceae</taxon>
        <taxon>Obba</taxon>
    </lineage>
</organism>
<evidence type="ECO:0000313" key="1">
    <source>
        <dbReference type="EMBL" id="OCH84789.1"/>
    </source>
</evidence>
<dbReference type="EMBL" id="KV722634">
    <property type="protein sequence ID" value="OCH84789.1"/>
    <property type="molecule type" value="Genomic_DNA"/>
</dbReference>
<accession>A0A8E2DGG6</accession>
<dbReference type="Proteomes" id="UP000250043">
    <property type="component" value="Unassembled WGS sequence"/>
</dbReference>
<protein>
    <submittedName>
        <fullName evidence="1">Uncharacterized protein</fullName>
    </submittedName>
</protein>